<dbReference type="EMBL" id="VLJN01000022">
    <property type="protein sequence ID" value="TWG84116.1"/>
    <property type="molecule type" value="Genomic_DNA"/>
</dbReference>
<comment type="caution">
    <text evidence="2">The sequence shown here is derived from an EMBL/GenBank/DDBJ whole genome shotgun (WGS) entry which is preliminary data.</text>
</comment>
<keyword evidence="3" id="KW-1185">Reference proteome</keyword>
<protein>
    <recommendedName>
        <fullName evidence="4">HEAT repeat protein</fullName>
    </recommendedName>
</protein>
<proteinExistence type="predicted"/>
<dbReference type="AlphaFoldDB" id="A0A562BG16"/>
<name>A0A562BG16_9BURK</name>
<evidence type="ECO:0000313" key="2">
    <source>
        <dbReference type="EMBL" id="TWG84116.1"/>
    </source>
</evidence>
<feature type="region of interest" description="Disordered" evidence="1">
    <location>
        <begin position="496"/>
        <end position="525"/>
    </location>
</feature>
<dbReference type="Proteomes" id="UP000318141">
    <property type="component" value="Unassembled WGS sequence"/>
</dbReference>
<sequence length="525" mass="57432">MLAEVIFACARCEDIQKWRESVDAALRMARDLRQGPLKQSRDEAAALLAAISAAIGIHCGCERTTPHGLALFDEIMRDMPSLDLATRKAIMVELAEFVGTEMDDDNEPPRWRQLMDLALGALPAKDAADVLAALLESWTDFDFTDRSQPLFRAVLTAVQRLPDAVATPVLSRLLHVAHSMEDTPSEHMWHALLQAASDTDVTLQASLLTTLGDLIPWYVEDKAPYWIQLADRVAALPPALRRAPLQSLVNAREDTEMPIESAVARLVPMVEELDSPDRAALLSAMLSQRLGQHAASRRMIMNAVGRLPDPYRYQPFLTAASDLLAWADRGPTLNGGGAPWGGPASADASSVVPAPGDFRFSISPSSQGAALEQFHDLLTMLPLRQRGELLTALASDRTRPAQHSLVPQLSWILKEAGLLPGTDRYEVKIYTDIARYAATSCPAVALPMLLRDLLPAVASLSPDQCASAVRWLHEACLKAGMPEQFEPVKAAFEGKMPQEDRIESMADGHRKRKADPEWGDAAGRQ</sequence>
<reference evidence="2 3" key="1">
    <citation type="submission" date="2019-07" db="EMBL/GenBank/DDBJ databases">
        <title>Genome sequencing of lignin-degrading bacterial isolates.</title>
        <authorList>
            <person name="Gladden J."/>
        </authorList>
    </citation>
    <scope>NUCLEOTIDE SEQUENCE [LARGE SCALE GENOMIC DNA]</scope>
    <source>
        <strain evidence="2 3">J11</strain>
    </source>
</reference>
<evidence type="ECO:0000256" key="1">
    <source>
        <dbReference type="SAM" id="MobiDB-lite"/>
    </source>
</evidence>
<feature type="compositionally biased region" description="Basic and acidic residues" evidence="1">
    <location>
        <begin position="496"/>
        <end position="508"/>
    </location>
</feature>
<accession>A0A562BG16</accession>
<evidence type="ECO:0000313" key="3">
    <source>
        <dbReference type="Proteomes" id="UP000318141"/>
    </source>
</evidence>
<dbReference type="SUPFAM" id="SSF48371">
    <property type="entry name" value="ARM repeat"/>
    <property type="match status" value="1"/>
</dbReference>
<dbReference type="InterPro" id="IPR016024">
    <property type="entry name" value="ARM-type_fold"/>
</dbReference>
<organism evidence="2 3">
    <name type="scientific">Cupriavidus gilardii J11</name>
    <dbReference type="NCBI Taxonomy" id="936133"/>
    <lineage>
        <taxon>Bacteria</taxon>
        <taxon>Pseudomonadati</taxon>
        <taxon>Pseudomonadota</taxon>
        <taxon>Betaproteobacteria</taxon>
        <taxon>Burkholderiales</taxon>
        <taxon>Burkholderiaceae</taxon>
        <taxon>Cupriavidus</taxon>
    </lineage>
</organism>
<gene>
    <name evidence="2" type="ORF">L602_002900000550</name>
</gene>
<evidence type="ECO:0008006" key="4">
    <source>
        <dbReference type="Google" id="ProtNLM"/>
    </source>
</evidence>